<evidence type="ECO:0000256" key="12">
    <source>
        <dbReference type="SAM" id="MobiDB-lite"/>
    </source>
</evidence>
<reference evidence="14" key="1">
    <citation type="submission" date="2019-09" db="EMBL/GenBank/DDBJ databases">
        <title>Bird 10,000 Genomes (B10K) Project - Family phase.</title>
        <authorList>
            <person name="Zhang G."/>
        </authorList>
    </citation>
    <scope>NUCLEOTIDE SEQUENCE</scope>
    <source>
        <strain evidence="14">B10K-IZCAS-20218</strain>
        <tissue evidence="14">Blood</tissue>
    </source>
</reference>
<dbReference type="PANTHER" id="PTHR12081">
    <property type="entry name" value="TRANSCRIPTION FACTOR E2F"/>
    <property type="match status" value="1"/>
</dbReference>
<evidence type="ECO:0000259" key="13">
    <source>
        <dbReference type="SMART" id="SM01372"/>
    </source>
</evidence>
<gene>
    <name evidence="14" type="primary">E2f8</name>
    <name evidence="14" type="ORF">ELAFOR_R08345</name>
</gene>
<feature type="compositionally biased region" description="Basic and acidic residues" evidence="12">
    <location>
        <begin position="57"/>
        <end position="87"/>
    </location>
</feature>
<comment type="subcellular location">
    <subcellularLocation>
        <location evidence="1 11">Nucleus</location>
    </subcellularLocation>
</comment>
<feature type="non-terminal residue" evidence="14">
    <location>
        <position position="1"/>
    </location>
</feature>
<evidence type="ECO:0000256" key="8">
    <source>
        <dbReference type="ARBA" id="ARBA00023242"/>
    </source>
</evidence>
<dbReference type="FunFam" id="1.10.10.10:FF:000073">
    <property type="entry name" value="E2F transcription factor 8"/>
    <property type="match status" value="1"/>
</dbReference>
<evidence type="ECO:0000256" key="9">
    <source>
        <dbReference type="ARBA" id="ARBA00023306"/>
    </source>
</evidence>
<dbReference type="EMBL" id="WBNG01001403">
    <property type="protein sequence ID" value="NXD30483.1"/>
    <property type="molecule type" value="Genomic_DNA"/>
</dbReference>
<sequence>PLTTPPKPKETPPAVTERQSDCQPLTTPPKPKETLPADPWTPTSNLKMLISAASPEIRSREQRRQLSDSSSEEHLLGDEYEKSQPSRKEKSLGLLCHKFLARYPDYPSPSQKSYICLDEVTEELHVERRRIYDIVNVLESLHMVSRLARNRYVWHGRHNLPQTLQALKKVGEENKYIQQIRMIKKREYEHEFDPDAERNEEMASSFGSSEQSEMSFVELPGVEFRAASVNGRKYKSLRVMSQKFVMLFLVSTPQIVSLEVAAKILIGEDQLEDLDKSKFKTKIRRLYDIANVLSSLKLIKKVHVTEERGRKPAFKWTGPEVLPNTQDIKLEATSTTCSPPISESISSKEQCSKALFPSKGKQNFTRHSSLIKLVKSIEDDRRKIQSAPTSPVKINASTYQSLPVFPNTTAQFPAITKHQLEGQSKTAEEMQISLPETVPKPEPSQQPPLSQPLGVCPGSHSSVSPVILPHPQSGVSYAIYLHPSQAHTVTTYSPGFMLQPLPCANVTGIKNNNSKVLNKITTEEGDSQRGLDEPTKCLAVEERPETKSETSSQRCLKRSQALPENNLIKRRKSDEESLDTSLTFFPSGYLIPLTHCTHGNKAECSNKEKPGVCSLQHTAYSSPITGVIPMPASELKTVNIPAFHITPLNIMLSSNSITATPVLSNSCLNSSSTSSAPNPSSSALNFMLQHIGLIPAGVQVPVNPVLQHVPVSSSSENITHNSGSTNMQEGKVIEFTFYSPIHKSNFLFSFQPSAPKEHQEPLSVTENFFRTPGGPNTEPSLSANSDATQRTSQGALYIPQRKLEVSED</sequence>
<feature type="domain" description="E2F/DP family winged-helix DNA-binding" evidence="13">
    <location>
        <begin position="87"/>
        <end position="156"/>
    </location>
</feature>
<evidence type="ECO:0000256" key="11">
    <source>
        <dbReference type="RuleBase" id="RU003796"/>
    </source>
</evidence>
<comment type="similarity">
    <text evidence="2 11">Belongs to the E2F/DP family.</text>
</comment>
<dbReference type="SUPFAM" id="SSF46785">
    <property type="entry name" value="Winged helix' DNA-binding domain"/>
    <property type="match status" value="2"/>
</dbReference>
<feature type="non-terminal residue" evidence="14">
    <location>
        <position position="808"/>
    </location>
</feature>
<accession>A0A851USZ2</accession>
<keyword evidence="15" id="KW-1185">Reference proteome</keyword>
<dbReference type="OrthoDB" id="5318at2759"/>
<dbReference type="Gene3D" id="1.10.10.10">
    <property type="entry name" value="Winged helix-like DNA-binding domain superfamily/Winged helix DNA-binding domain"/>
    <property type="match status" value="2"/>
</dbReference>
<dbReference type="PANTHER" id="PTHR12081:SF40">
    <property type="entry name" value="TRANSCRIPTION FACTOR E2F8"/>
    <property type="match status" value="1"/>
</dbReference>
<dbReference type="AlphaFoldDB" id="A0A851USZ2"/>
<evidence type="ECO:0000256" key="3">
    <source>
        <dbReference type="ARBA" id="ARBA00022491"/>
    </source>
</evidence>
<dbReference type="Proteomes" id="UP000623542">
    <property type="component" value="Unassembled WGS sequence"/>
</dbReference>
<feature type="compositionally biased region" description="Polar residues" evidence="12">
    <location>
        <begin position="777"/>
        <end position="794"/>
    </location>
</feature>
<dbReference type="GO" id="GO:0002040">
    <property type="term" value="P:sprouting angiogenesis"/>
    <property type="evidence" value="ECO:0007669"/>
    <property type="project" value="UniProtKB-ARBA"/>
</dbReference>
<evidence type="ECO:0000256" key="4">
    <source>
        <dbReference type="ARBA" id="ARBA00023015"/>
    </source>
</evidence>
<dbReference type="Pfam" id="PF02319">
    <property type="entry name" value="WHD_E2F_TDP"/>
    <property type="match status" value="2"/>
</dbReference>
<evidence type="ECO:0000313" key="14">
    <source>
        <dbReference type="EMBL" id="NXD30483.1"/>
    </source>
</evidence>
<dbReference type="GO" id="GO:0000978">
    <property type="term" value="F:RNA polymerase II cis-regulatory region sequence-specific DNA binding"/>
    <property type="evidence" value="ECO:0007669"/>
    <property type="project" value="InterPro"/>
</dbReference>
<dbReference type="InterPro" id="IPR003316">
    <property type="entry name" value="E2F_WHTH_DNA-bd_dom"/>
</dbReference>
<organism evidence="14 15">
    <name type="scientific">Elachura formosa</name>
    <name type="common">spotted wren-babbler</name>
    <dbReference type="NCBI Taxonomy" id="1463973"/>
    <lineage>
        <taxon>Eukaryota</taxon>
        <taxon>Metazoa</taxon>
        <taxon>Chordata</taxon>
        <taxon>Craniata</taxon>
        <taxon>Vertebrata</taxon>
        <taxon>Euteleostomi</taxon>
        <taxon>Archelosauria</taxon>
        <taxon>Archosauria</taxon>
        <taxon>Dinosauria</taxon>
        <taxon>Saurischia</taxon>
        <taxon>Theropoda</taxon>
        <taxon>Coelurosauria</taxon>
        <taxon>Aves</taxon>
        <taxon>Neognathae</taxon>
        <taxon>Neoaves</taxon>
        <taxon>Telluraves</taxon>
        <taxon>Australaves</taxon>
        <taxon>Passeriformes</taxon>
        <taxon>Elachuridae</taxon>
        <taxon>Elachura</taxon>
    </lineage>
</organism>
<dbReference type="InterPro" id="IPR036390">
    <property type="entry name" value="WH_DNA-bd_sf"/>
</dbReference>
<dbReference type="GO" id="GO:0045892">
    <property type="term" value="P:negative regulation of DNA-templated transcription"/>
    <property type="evidence" value="ECO:0007669"/>
    <property type="project" value="UniProtKB-ARBA"/>
</dbReference>
<evidence type="ECO:0000256" key="2">
    <source>
        <dbReference type="ARBA" id="ARBA00010940"/>
    </source>
</evidence>
<dbReference type="GO" id="GO:0045935">
    <property type="term" value="P:positive regulation of nucleobase-containing compound metabolic process"/>
    <property type="evidence" value="ECO:0007669"/>
    <property type="project" value="UniProtKB-ARBA"/>
</dbReference>
<evidence type="ECO:0000256" key="6">
    <source>
        <dbReference type="ARBA" id="ARBA00023159"/>
    </source>
</evidence>
<name>A0A851USZ2_9PASS</name>
<evidence type="ECO:0000256" key="7">
    <source>
        <dbReference type="ARBA" id="ARBA00023163"/>
    </source>
</evidence>
<evidence type="ECO:0000313" key="15">
    <source>
        <dbReference type="Proteomes" id="UP000623542"/>
    </source>
</evidence>
<keyword evidence="7 11" id="KW-0804">Transcription</keyword>
<dbReference type="GO" id="GO:0000981">
    <property type="term" value="F:DNA-binding transcription factor activity, RNA polymerase II-specific"/>
    <property type="evidence" value="ECO:0007669"/>
    <property type="project" value="TreeGrafter"/>
</dbReference>
<protein>
    <recommendedName>
        <fullName evidence="10">Transcription factor E2F8</fullName>
    </recommendedName>
</protein>
<proteinExistence type="inferred from homology"/>
<keyword evidence="6" id="KW-0010">Activator</keyword>
<feature type="region of interest" description="Disordered" evidence="12">
    <location>
        <begin position="757"/>
        <end position="808"/>
    </location>
</feature>
<dbReference type="GO" id="GO:0090575">
    <property type="term" value="C:RNA polymerase II transcription regulator complex"/>
    <property type="evidence" value="ECO:0007669"/>
    <property type="project" value="TreeGrafter"/>
</dbReference>
<comment type="caution">
    <text evidence="14">The sequence shown here is derived from an EMBL/GenBank/DDBJ whole genome shotgun (WGS) entry which is preliminary data.</text>
</comment>
<evidence type="ECO:0000256" key="5">
    <source>
        <dbReference type="ARBA" id="ARBA00023125"/>
    </source>
</evidence>
<evidence type="ECO:0000256" key="10">
    <source>
        <dbReference type="ARBA" id="ARBA00039673"/>
    </source>
</evidence>
<evidence type="ECO:0000256" key="1">
    <source>
        <dbReference type="ARBA" id="ARBA00004123"/>
    </source>
</evidence>
<dbReference type="GO" id="GO:0010604">
    <property type="term" value="P:positive regulation of macromolecule metabolic process"/>
    <property type="evidence" value="ECO:0007669"/>
    <property type="project" value="UniProtKB-ARBA"/>
</dbReference>
<feature type="domain" description="E2F/DP family winged-helix DNA-binding" evidence="13">
    <location>
        <begin position="232"/>
        <end position="318"/>
    </location>
</feature>
<keyword evidence="8 11" id="KW-0539">Nucleus</keyword>
<feature type="region of interest" description="Disordered" evidence="12">
    <location>
        <begin position="1"/>
        <end position="87"/>
    </location>
</feature>
<dbReference type="SMART" id="SM01372">
    <property type="entry name" value="E2F_TDP"/>
    <property type="match status" value="2"/>
</dbReference>
<keyword evidence="5 11" id="KW-0238">DNA-binding</keyword>
<dbReference type="FunFam" id="1.10.10.10:FF:000100">
    <property type="entry name" value="E2F transcription factor 8"/>
    <property type="match status" value="1"/>
</dbReference>
<dbReference type="InterPro" id="IPR036388">
    <property type="entry name" value="WH-like_DNA-bd_sf"/>
</dbReference>
<keyword evidence="9" id="KW-0131">Cell cycle</keyword>
<keyword evidence="3" id="KW-0678">Repressor</keyword>
<keyword evidence="4 11" id="KW-0805">Transcription regulation</keyword>
<dbReference type="InterPro" id="IPR015633">
    <property type="entry name" value="E2F"/>
</dbReference>